<dbReference type="Proteomes" id="UP000465302">
    <property type="component" value="Unassembled WGS sequence"/>
</dbReference>
<sequence length="371" mass="39292">MRAAPADQPKVPNVGFVAAHAPGTDAVATAAEHTRSSGHALVTGPYSGQAGAARLRATARGAFLIADSGDWRGRSASVDEPTALHSGLDLVDLDTWAATIAATTGAAAVLTPSYHIRPHAWEVLDALLQTTARATDPRLITFVPINAAALEKASISSLLSCLKSARGRRLAVTFTGPKRPLADKERLSGLRVLLDQHRGLWILGVDPLVGTDALAHGAALVAVGTGHSTRHPDGPGDNTRGFSLDRLPGMLYLPLLEHRSARKLADWFANRPLGTCADCGLDPDRLDAIEADRIAVIKHNLHATGDLAAEVIGRPRAQRAAYLSDRRNEALTRHVGLKPLVAPVEADLTLRLLCELDDPQGRVTTPQGAWC</sequence>
<comment type="caution">
    <text evidence="2">The sequence shown here is derived from an EMBL/GenBank/DDBJ whole genome shotgun (WGS) entry which is preliminary data.</text>
</comment>
<proteinExistence type="predicted"/>
<gene>
    <name evidence="2" type="ORF">CQY20_22005</name>
    <name evidence="1" type="ORF">MAGR_49220</name>
</gene>
<name>A0A2A7MUW7_MYCAG</name>
<dbReference type="AlphaFoldDB" id="A0A2A7MUW7"/>
<protein>
    <submittedName>
        <fullName evidence="2">Uncharacterized protein</fullName>
    </submittedName>
</protein>
<evidence type="ECO:0000313" key="3">
    <source>
        <dbReference type="Proteomes" id="UP000220914"/>
    </source>
</evidence>
<dbReference type="EMBL" id="BLKS01000001">
    <property type="protein sequence ID" value="GFG53481.1"/>
    <property type="molecule type" value="Genomic_DNA"/>
</dbReference>
<dbReference type="Proteomes" id="UP000220914">
    <property type="component" value="Unassembled WGS sequence"/>
</dbReference>
<accession>A0A2A7MUW7</accession>
<keyword evidence="3" id="KW-1185">Reference proteome</keyword>
<evidence type="ECO:0000313" key="4">
    <source>
        <dbReference type="Proteomes" id="UP000465302"/>
    </source>
</evidence>
<dbReference type="EMBL" id="PDCP01000046">
    <property type="protein sequence ID" value="PEG35350.1"/>
    <property type="molecule type" value="Genomic_DNA"/>
</dbReference>
<evidence type="ECO:0000313" key="2">
    <source>
        <dbReference type="EMBL" id="PEG35350.1"/>
    </source>
</evidence>
<reference evidence="1" key="3">
    <citation type="submission" date="2020-02" db="EMBL/GenBank/DDBJ databases">
        <authorList>
            <person name="Matsumoto Y."/>
            <person name="Motooka D."/>
            <person name="Nakamura S."/>
        </authorList>
    </citation>
    <scope>NUCLEOTIDE SEQUENCE</scope>
    <source>
        <strain evidence="1">JCM 6377</strain>
    </source>
</reference>
<reference evidence="1 4" key="2">
    <citation type="journal article" date="2019" name="Emerg. Microbes Infect.">
        <title>Comprehensive subspecies identification of 175 nontuberculous mycobacteria species based on 7547 genomic profiles.</title>
        <authorList>
            <person name="Matsumoto Y."/>
            <person name="Kinjo T."/>
            <person name="Motooka D."/>
            <person name="Nabeya D."/>
            <person name="Jung N."/>
            <person name="Uechi K."/>
            <person name="Horii T."/>
            <person name="Iida T."/>
            <person name="Fujita J."/>
            <person name="Nakamura S."/>
        </authorList>
    </citation>
    <scope>NUCLEOTIDE SEQUENCE [LARGE SCALE GENOMIC DNA]</scope>
    <source>
        <strain evidence="1 4">JCM 6377</strain>
    </source>
</reference>
<reference evidence="2 3" key="1">
    <citation type="submission" date="2017-10" db="EMBL/GenBank/DDBJ databases">
        <title>The new phylogeny of genus Mycobacterium.</title>
        <authorList>
            <person name="Tortoli E."/>
            <person name="Trovato A."/>
            <person name="Cirillo D.M."/>
        </authorList>
    </citation>
    <scope>NUCLEOTIDE SEQUENCE [LARGE SCALE GENOMIC DNA]</scope>
    <source>
        <strain evidence="2 3">CCUG37673</strain>
    </source>
</reference>
<organism evidence="2 3">
    <name type="scientific">Mycolicibacterium agri</name>
    <name type="common">Mycobacterium agri</name>
    <dbReference type="NCBI Taxonomy" id="36811"/>
    <lineage>
        <taxon>Bacteria</taxon>
        <taxon>Bacillati</taxon>
        <taxon>Actinomycetota</taxon>
        <taxon>Actinomycetes</taxon>
        <taxon>Mycobacteriales</taxon>
        <taxon>Mycobacteriaceae</taxon>
        <taxon>Mycolicibacterium</taxon>
    </lineage>
</organism>
<evidence type="ECO:0000313" key="1">
    <source>
        <dbReference type="EMBL" id="GFG53481.1"/>
    </source>
</evidence>